<evidence type="ECO:0008006" key="3">
    <source>
        <dbReference type="Google" id="ProtNLM"/>
    </source>
</evidence>
<evidence type="ECO:0000313" key="1">
    <source>
        <dbReference type="EMBL" id="KAL3529455.1"/>
    </source>
</evidence>
<organism evidence="1 2">
    <name type="scientific">Cinchona calisaya</name>
    <dbReference type="NCBI Taxonomy" id="153742"/>
    <lineage>
        <taxon>Eukaryota</taxon>
        <taxon>Viridiplantae</taxon>
        <taxon>Streptophyta</taxon>
        <taxon>Embryophyta</taxon>
        <taxon>Tracheophyta</taxon>
        <taxon>Spermatophyta</taxon>
        <taxon>Magnoliopsida</taxon>
        <taxon>eudicotyledons</taxon>
        <taxon>Gunneridae</taxon>
        <taxon>Pentapetalae</taxon>
        <taxon>asterids</taxon>
        <taxon>lamiids</taxon>
        <taxon>Gentianales</taxon>
        <taxon>Rubiaceae</taxon>
        <taxon>Cinchonoideae</taxon>
        <taxon>Cinchoneae</taxon>
        <taxon>Cinchona</taxon>
    </lineage>
</organism>
<protein>
    <recommendedName>
        <fullName evidence="3">DUF4283 domain-containing protein</fullName>
    </recommendedName>
</protein>
<dbReference type="PANTHER" id="PTHR31286:SF179">
    <property type="entry name" value="RNASE H TYPE-1 DOMAIN-CONTAINING PROTEIN"/>
    <property type="match status" value="1"/>
</dbReference>
<comment type="caution">
    <text evidence="1">The sequence shown here is derived from an EMBL/GenBank/DDBJ whole genome shotgun (WGS) entry which is preliminary data.</text>
</comment>
<dbReference type="PANTHER" id="PTHR31286">
    <property type="entry name" value="GLYCINE-RICH CELL WALL STRUCTURAL PROTEIN 1.8-LIKE"/>
    <property type="match status" value="1"/>
</dbReference>
<evidence type="ECO:0000313" key="2">
    <source>
        <dbReference type="Proteomes" id="UP001630127"/>
    </source>
</evidence>
<reference evidence="1 2" key="1">
    <citation type="submission" date="2024-11" db="EMBL/GenBank/DDBJ databases">
        <title>A near-complete genome assembly of Cinchona calisaya.</title>
        <authorList>
            <person name="Lian D.C."/>
            <person name="Zhao X.W."/>
            <person name="Wei L."/>
        </authorList>
    </citation>
    <scope>NUCLEOTIDE SEQUENCE [LARGE SCALE GENOMIC DNA]</scope>
    <source>
        <tissue evidence="1">Nenye</tissue>
    </source>
</reference>
<name>A0ABD3AG82_9GENT</name>
<keyword evidence="2" id="KW-1185">Reference proteome</keyword>
<dbReference type="EMBL" id="JBJUIK010000004">
    <property type="protein sequence ID" value="KAL3529455.1"/>
    <property type="molecule type" value="Genomic_DNA"/>
</dbReference>
<dbReference type="InterPro" id="IPR040256">
    <property type="entry name" value="At4g02000-like"/>
</dbReference>
<accession>A0ABD3AG82</accession>
<dbReference type="AlphaFoldDB" id="A0ABD3AG82"/>
<dbReference type="Proteomes" id="UP001630127">
    <property type="component" value="Unassembled WGS sequence"/>
</dbReference>
<proteinExistence type="predicted"/>
<gene>
    <name evidence="1" type="ORF">ACH5RR_008777</name>
</gene>
<sequence length="213" mass="23845">MRTLKWTPDFRPNIESPVVPSWIVFIDLPVVYFVKIALFSIAQLVGNPLKIDISTATINCQNVAWVCIECNLTKPMPTRVYVVKEDDRVFCQKNVYNDFPSYCSNCYKVSHIMDECQLNNSPIQCNQEPSKRKTVDKQEKVWKPKLHTSDAGASGLITAKKSIIPTLGADSNRGSKILNMDDAKEDMAMVLANTLTKEDGGKKDSQTLAIEVA</sequence>